<keyword evidence="12" id="KW-0325">Glycoprotein</keyword>
<dbReference type="SUPFAM" id="SSF56112">
    <property type="entry name" value="Protein kinase-like (PK-like)"/>
    <property type="match status" value="1"/>
</dbReference>
<evidence type="ECO:0000256" key="7">
    <source>
        <dbReference type="ARBA" id="ARBA00022741"/>
    </source>
</evidence>
<evidence type="ECO:0000256" key="10">
    <source>
        <dbReference type="ARBA" id="ARBA00023136"/>
    </source>
</evidence>
<dbReference type="Proteomes" id="UP000189703">
    <property type="component" value="Unplaced"/>
</dbReference>
<dbReference type="PANTHER" id="PTHR48010">
    <property type="entry name" value="OS05G0588300 PROTEIN"/>
    <property type="match status" value="1"/>
</dbReference>
<dbReference type="FunFam" id="3.80.10.10:FF:000402">
    <property type="entry name" value="Putative LRR receptor-like serine/threonine-protein kinase IRK"/>
    <property type="match status" value="1"/>
</dbReference>
<evidence type="ECO:0000256" key="11">
    <source>
        <dbReference type="ARBA" id="ARBA00023170"/>
    </source>
</evidence>
<dbReference type="AlphaFoldDB" id="A0A1U7ZH10"/>
<dbReference type="InterPro" id="IPR032675">
    <property type="entry name" value="LRR_dom_sf"/>
</dbReference>
<dbReference type="OMA" id="WNDRFNI"/>
<dbReference type="SUPFAM" id="SSF52058">
    <property type="entry name" value="L domain-like"/>
    <property type="match status" value="2"/>
</dbReference>
<feature type="transmembrane region" description="Helical" evidence="14">
    <location>
        <begin position="608"/>
        <end position="634"/>
    </location>
</feature>
<dbReference type="InterPro" id="IPR000719">
    <property type="entry name" value="Prot_kinase_dom"/>
</dbReference>
<dbReference type="Pfam" id="PF00560">
    <property type="entry name" value="LRR_1"/>
    <property type="match status" value="5"/>
</dbReference>
<evidence type="ECO:0000256" key="3">
    <source>
        <dbReference type="ARBA" id="ARBA00022614"/>
    </source>
</evidence>
<evidence type="ECO:0000256" key="1">
    <source>
        <dbReference type="ARBA" id="ARBA00004251"/>
    </source>
</evidence>
<keyword evidence="3" id="KW-0433">Leucine-rich repeat</keyword>
<dbReference type="GO" id="GO:0016020">
    <property type="term" value="C:membrane"/>
    <property type="evidence" value="ECO:0000318"/>
    <property type="project" value="GO_Central"/>
</dbReference>
<evidence type="ECO:0000259" key="16">
    <source>
        <dbReference type="PROSITE" id="PS50011"/>
    </source>
</evidence>
<evidence type="ECO:0000313" key="17">
    <source>
        <dbReference type="Proteomes" id="UP000189703"/>
    </source>
</evidence>
<gene>
    <name evidence="18" type="primary">LOC104594482</name>
</gene>
<dbReference type="Gene3D" id="3.30.200.20">
    <property type="entry name" value="Phosphorylase Kinase, domain 1"/>
    <property type="match status" value="1"/>
</dbReference>
<keyword evidence="5 15" id="KW-0732">Signal</keyword>
<evidence type="ECO:0000256" key="8">
    <source>
        <dbReference type="ARBA" id="ARBA00022840"/>
    </source>
</evidence>
<evidence type="ECO:0000256" key="2">
    <source>
        <dbReference type="ARBA" id="ARBA00022475"/>
    </source>
</evidence>
<dbReference type="Pfam" id="PF07714">
    <property type="entry name" value="PK_Tyr_Ser-Thr"/>
    <property type="match status" value="1"/>
</dbReference>
<dbReference type="eggNOG" id="ENOG502QU7G">
    <property type="taxonomic scope" value="Eukaryota"/>
</dbReference>
<evidence type="ECO:0000256" key="12">
    <source>
        <dbReference type="ARBA" id="ARBA00023180"/>
    </source>
</evidence>
<organism evidence="17 18">
    <name type="scientific">Nelumbo nucifera</name>
    <name type="common">Sacred lotus</name>
    <dbReference type="NCBI Taxonomy" id="4432"/>
    <lineage>
        <taxon>Eukaryota</taxon>
        <taxon>Viridiplantae</taxon>
        <taxon>Streptophyta</taxon>
        <taxon>Embryophyta</taxon>
        <taxon>Tracheophyta</taxon>
        <taxon>Spermatophyta</taxon>
        <taxon>Magnoliopsida</taxon>
        <taxon>Proteales</taxon>
        <taxon>Nelumbonaceae</taxon>
        <taxon>Nelumbo</taxon>
    </lineage>
</organism>
<keyword evidence="2" id="KW-1003">Cell membrane</keyword>
<dbReference type="KEGG" id="nnu:104594482"/>
<dbReference type="GO" id="GO:0033612">
    <property type="term" value="F:receptor serine/threonine kinase binding"/>
    <property type="evidence" value="ECO:0000318"/>
    <property type="project" value="GO_Central"/>
</dbReference>
<protein>
    <submittedName>
        <fullName evidence="18">Probable LRR receptor-like serine/threonine-protein kinase IRK</fullName>
    </submittedName>
</protein>
<comment type="subcellular location">
    <subcellularLocation>
        <location evidence="1">Cell membrane</location>
        <topology evidence="1">Single-pass type I membrane protein</topology>
    </subcellularLocation>
</comment>
<evidence type="ECO:0000313" key="18">
    <source>
        <dbReference type="RefSeq" id="XP_010253073.1"/>
    </source>
</evidence>
<keyword evidence="11" id="KW-0675">Receptor</keyword>
<evidence type="ECO:0000256" key="6">
    <source>
        <dbReference type="ARBA" id="ARBA00022737"/>
    </source>
</evidence>
<dbReference type="Gene3D" id="3.80.10.10">
    <property type="entry name" value="Ribonuclease Inhibitor"/>
    <property type="match status" value="3"/>
</dbReference>
<dbReference type="PROSITE" id="PS50011">
    <property type="entry name" value="PROTEIN_KINASE_DOM"/>
    <property type="match status" value="1"/>
</dbReference>
<feature type="signal peptide" evidence="15">
    <location>
        <begin position="1"/>
        <end position="20"/>
    </location>
</feature>
<name>A0A1U7ZH10_NELNU</name>
<keyword evidence="10 14" id="KW-0472">Membrane</keyword>
<dbReference type="FunCoup" id="A0A1U7ZH10">
    <property type="interactions" value="1129"/>
</dbReference>
<dbReference type="InterPro" id="IPR001245">
    <property type="entry name" value="Ser-Thr/Tyr_kinase_cat_dom"/>
</dbReference>
<dbReference type="InterPro" id="IPR017441">
    <property type="entry name" value="Protein_kinase_ATP_BS"/>
</dbReference>
<dbReference type="InterPro" id="IPR050994">
    <property type="entry name" value="At_inactive_RLKs"/>
</dbReference>
<keyword evidence="6" id="KW-0677">Repeat</keyword>
<dbReference type="CDD" id="cd14066">
    <property type="entry name" value="STKc_IRAK"/>
    <property type="match status" value="1"/>
</dbReference>
<dbReference type="Gene3D" id="1.10.510.10">
    <property type="entry name" value="Transferase(Phosphotransferase) domain 1"/>
    <property type="match status" value="1"/>
</dbReference>
<dbReference type="FunFam" id="3.30.200.20:FF:000295">
    <property type="entry name" value="probable LRR receptor-like serine/threonine-protein kinase IRK"/>
    <property type="match status" value="1"/>
</dbReference>
<dbReference type="PROSITE" id="PS00107">
    <property type="entry name" value="PROTEIN_KINASE_ATP"/>
    <property type="match status" value="1"/>
</dbReference>
<dbReference type="InterPro" id="IPR055414">
    <property type="entry name" value="LRR_R13L4/SHOC2-like"/>
</dbReference>
<dbReference type="FunFam" id="3.80.10.10:FF:000362">
    <property type="entry name" value="Putative LRR receptor-like serine/threonine-protein kinase IRK"/>
    <property type="match status" value="1"/>
</dbReference>
<dbReference type="InParanoid" id="A0A1U7ZH10"/>
<keyword evidence="4 14" id="KW-0812">Transmembrane</keyword>
<proteinExistence type="predicted"/>
<keyword evidence="9 14" id="KW-1133">Transmembrane helix</keyword>
<feature type="chain" id="PRO_5010535224" evidence="15">
    <location>
        <begin position="21"/>
        <end position="970"/>
    </location>
</feature>
<dbReference type="InterPro" id="IPR001611">
    <property type="entry name" value="Leu-rich_rpt"/>
</dbReference>
<accession>A0A1U7ZH10</accession>
<dbReference type="FunFam" id="1.10.510.10:FF:000267">
    <property type="entry name" value="probable LRR receptor-like serine/threonine-protein kinase IRK"/>
    <property type="match status" value="1"/>
</dbReference>
<evidence type="ECO:0000256" key="4">
    <source>
        <dbReference type="ARBA" id="ARBA00022692"/>
    </source>
</evidence>
<dbReference type="OrthoDB" id="676979at2759"/>
<sequence length="970" mass="104865">MGRLLGIFAFLVLVPFFVRSLETTLNDDVLGLIVFKADLQDPDSKLISWNEDDDSPCNWVGVKCDPKTNRVSELVLEGFSLSGRIGRGVLQLKFLRKLSLSNNNFTGTINPNLARLEGLRVIDLSDNRLSGPIPDDFFRQCGSLREMSFARNNLSGQIPQNLGSCSTLATLNFSSNQLSGPLPSGIWSLNGLRSLDLSDNLLEGVIPKGMAGLYNLRSINLQKNRFSGQLPDDIGGCSLLKLIDFSENSLSGSLPDSMRKLTMCSSLSLHGNLFSGELPAMIGEMRGLETLDLSRNIFSGGIPDSLGNLQSLKLLNLSSNGFTGVVPDSLCNCKNLLIMDFSRNSLTGNLPAWIYGLGLQKVFLSENRLSGVIKNPFPLSVEPSYSILQVLDLSDNAFSGEIPRNIGTFSNLQILNVSRNSLIGLIPASIGDLKAVTILDLSENRLNGSIPSEIWDAVSLKELRLEKNFLAGKIPLQIEKCLSLTYLILSQNNISGSIPATLANLTNLQTVDLSMNNLSGSLPKQLANLPHLLSFNISHNNLQGELPAGGFFNTISPSSVSGNPSLCGSAVNRSCPAVLPKPIVLNPNSSSDSSGMGSFSPNLRHKKIILSISALIAIGAAIVIALGVIAVTVLNLRVRSSTSRSAAALTLSGGDEFSQSPITDANSGKLVMFSGDPDFSAGAHALLNKDCELGRGGFGAVYRTVLRDGRPVAIKKLTVSSLVKSQEDFEREVKKLGKIRHPNLVALEGYYWTPSLQLLISEFVSGGSLYKHLHEGAGGNWLSWHERFNIILGTARSLAHLHQLNVIHYNLKSSNVLIDSNGEPKVGDFGLARLLPMLDRYVLSSKIQSALGYMAPEFACRTVKITEKCDVYGFGVLVLEVVTGKRPVEYMEDDVVVLCDMVRGALEEGRVEQCVDGRLSGNFPAEEAIPVMKLGLICTSQVPSNRPNMAEVVNILELIRCPSEGQEELV</sequence>
<evidence type="ECO:0000256" key="14">
    <source>
        <dbReference type="SAM" id="Phobius"/>
    </source>
</evidence>
<evidence type="ECO:0000256" key="13">
    <source>
        <dbReference type="PROSITE-ProRule" id="PRU10141"/>
    </source>
</evidence>
<keyword evidence="17" id="KW-1185">Reference proteome</keyword>
<feature type="binding site" evidence="13">
    <location>
        <position position="716"/>
    </location>
    <ligand>
        <name>ATP</name>
        <dbReference type="ChEBI" id="CHEBI:30616"/>
    </ligand>
</feature>
<dbReference type="GO" id="GO:0004674">
    <property type="term" value="F:protein serine/threonine kinase activity"/>
    <property type="evidence" value="ECO:0007669"/>
    <property type="project" value="UniProtKB-EC"/>
</dbReference>
<dbReference type="GeneID" id="104594482"/>
<dbReference type="Pfam" id="PF08263">
    <property type="entry name" value="LRRNT_2"/>
    <property type="match status" value="1"/>
</dbReference>
<dbReference type="Pfam" id="PF12799">
    <property type="entry name" value="LRR_4"/>
    <property type="match status" value="1"/>
</dbReference>
<dbReference type="InterPro" id="IPR003591">
    <property type="entry name" value="Leu-rich_rpt_typical-subtyp"/>
</dbReference>
<keyword evidence="8 13" id="KW-0067">ATP-binding</keyword>
<dbReference type="InterPro" id="IPR013210">
    <property type="entry name" value="LRR_N_plant-typ"/>
</dbReference>
<dbReference type="Pfam" id="PF13855">
    <property type="entry name" value="LRR_8"/>
    <property type="match status" value="1"/>
</dbReference>
<dbReference type="Pfam" id="PF23598">
    <property type="entry name" value="LRR_14"/>
    <property type="match status" value="1"/>
</dbReference>
<evidence type="ECO:0000256" key="5">
    <source>
        <dbReference type="ARBA" id="ARBA00022729"/>
    </source>
</evidence>
<dbReference type="GO" id="GO:0005524">
    <property type="term" value="F:ATP binding"/>
    <property type="evidence" value="ECO:0007669"/>
    <property type="project" value="UniProtKB-UniRule"/>
</dbReference>
<dbReference type="InterPro" id="IPR025875">
    <property type="entry name" value="Leu-rich_rpt_4"/>
</dbReference>
<dbReference type="GO" id="GO:0005886">
    <property type="term" value="C:plasma membrane"/>
    <property type="evidence" value="ECO:0007669"/>
    <property type="project" value="UniProtKB-SubCell"/>
</dbReference>
<keyword evidence="7 13" id="KW-0547">Nucleotide-binding</keyword>
<evidence type="ECO:0000256" key="15">
    <source>
        <dbReference type="SAM" id="SignalP"/>
    </source>
</evidence>
<reference evidence="18" key="1">
    <citation type="submission" date="2025-08" db="UniProtKB">
        <authorList>
            <consortium name="RefSeq"/>
        </authorList>
    </citation>
    <scope>IDENTIFICATION</scope>
</reference>
<feature type="domain" description="Protein kinase" evidence="16">
    <location>
        <begin position="687"/>
        <end position="959"/>
    </location>
</feature>
<dbReference type="InterPro" id="IPR011009">
    <property type="entry name" value="Kinase-like_dom_sf"/>
</dbReference>
<dbReference type="PANTHER" id="PTHR48010:SF19">
    <property type="entry name" value="PROTEIN KINASE DOMAIN-CONTAINING PROTEIN"/>
    <property type="match status" value="1"/>
</dbReference>
<dbReference type="RefSeq" id="XP_010253073.1">
    <property type="nucleotide sequence ID" value="XM_010254771.2"/>
</dbReference>
<dbReference type="SMART" id="SM00369">
    <property type="entry name" value="LRR_TYP"/>
    <property type="match status" value="8"/>
</dbReference>
<evidence type="ECO:0000256" key="9">
    <source>
        <dbReference type="ARBA" id="ARBA00022989"/>
    </source>
</evidence>